<feature type="transmembrane region" description="Helical" evidence="10">
    <location>
        <begin position="188"/>
        <end position="206"/>
    </location>
</feature>
<dbReference type="NCBIfam" id="TIGR01494">
    <property type="entry name" value="ATPase_P-type"/>
    <property type="match status" value="2"/>
</dbReference>
<dbReference type="PROSITE" id="PS00154">
    <property type="entry name" value="ATPASE_E1_E2"/>
    <property type="match status" value="1"/>
</dbReference>
<dbReference type="Gene3D" id="3.40.1110.10">
    <property type="entry name" value="Calcium-transporting ATPase, cytoplasmic domain N"/>
    <property type="match status" value="1"/>
</dbReference>
<reference evidence="12 13" key="1">
    <citation type="journal article" date="2019" name="Int. J. Syst. Evol. Microbiol.">
        <title>The Global Catalogue of Microorganisms (GCM) 10K type strain sequencing project: providing services to taxonomists for standard genome sequencing and annotation.</title>
        <authorList>
            <consortium name="The Broad Institute Genomics Platform"/>
            <consortium name="The Broad Institute Genome Sequencing Center for Infectious Disease"/>
            <person name="Wu L."/>
            <person name="Ma J."/>
        </authorList>
    </citation>
    <scope>NUCLEOTIDE SEQUENCE [LARGE SCALE GENOMIC DNA]</scope>
    <source>
        <strain evidence="12 13">CGMCC 1.10593</strain>
    </source>
</reference>
<dbReference type="InterPro" id="IPR044492">
    <property type="entry name" value="P_typ_ATPase_HD_dom"/>
</dbReference>
<keyword evidence="8 10" id="KW-1133">Transmembrane helix</keyword>
<feature type="transmembrane region" description="Helical" evidence="10">
    <location>
        <begin position="399"/>
        <end position="420"/>
    </location>
</feature>
<dbReference type="Gene3D" id="1.20.1110.10">
    <property type="entry name" value="Calcium-transporting ATPase, transmembrane domain"/>
    <property type="match status" value="1"/>
</dbReference>
<sequence>MSNCTLCDLDTPSPPITDPDVDGEYCCRGCLAVARTVDDVAAADAETASAQLREATDAADDLAGYDEQYLSVSGMHCSTCEAFLESTATSHEGIGAVSASYATDTLKIHYDPDQLAADELPDLVSGYGYEATERSVEADRELAGDIEVVKFLVGGGLFGMMTMLWYVLFLYPTYFDIEPLVDLGGFDGLYLFAQLWLLASLVLFYTGYPILRGAYVSLRAGQPNMDLLVSVAALGSYSYSTLAMVMGRTDLYFDVTVAIILVVTVGNYYESTIKGRASDLLTDLTTIQVDEARRPDGSTVPVSAIEPDDELLVRPGDRIPVDGVVESGVAAVDEALVTGESVPRTKRPGDDVRGGTVVTDQPLTIRAGEAAESTLDRIVELLWEIQSGSPGVQRFADKLATIFVPLVLTVGVLAAGWTLLSGGSPTAALLVGLTVVIASCPCALGLATPLAVAQGIQTAASRGMVVASSAIFETAADVDVIALDKTGTLTSGEMQVTEVAGDDPNDLLSTAAALERASAHPIADAIVAAASTTDATPAASEHATDGGELVSATATETIGGVDTVETFDTGVRGRVAGREVTVGHSSLFEGWADPDDYHTEADRLTEQGDVAVVVGWDETIQGVIGVGDEPKADWKAVVDSLADGDREIVVLTGDDSAATRPFETHPAVDHVFAGVPPEAKAETIRRLQSQGRVAMIGDGSNDAPALAAADLGVALATGTKLATDAGDVIVVDGDLSAVPRMFTIASKTRSRIRQNLAWAFCYNGVAIPLAATGLLNPLFAAVAMGASSLLVVLNSTLRPLD</sequence>
<dbReference type="InterPro" id="IPR001757">
    <property type="entry name" value="P_typ_ATPase"/>
</dbReference>
<dbReference type="GO" id="GO:0046872">
    <property type="term" value="F:metal ion binding"/>
    <property type="evidence" value="ECO:0007669"/>
    <property type="project" value="UniProtKB-KW"/>
</dbReference>
<dbReference type="PROSITE" id="PS01229">
    <property type="entry name" value="COF_2"/>
    <property type="match status" value="1"/>
</dbReference>
<comment type="similarity">
    <text evidence="2">Belongs to the cation transport ATPase (P-type) (TC 3.A.3) family. Type IB subfamily.</text>
</comment>
<dbReference type="InterPro" id="IPR036163">
    <property type="entry name" value="HMA_dom_sf"/>
</dbReference>
<dbReference type="InterPro" id="IPR008250">
    <property type="entry name" value="ATPase_P-typ_transduc_dom_A_sf"/>
</dbReference>
<dbReference type="SUPFAM" id="SSF55008">
    <property type="entry name" value="HMA, heavy metal-associated domain"/>
    <property type="match status" value="1"/>
</dbReference>
<dbReference type="CDD" id="cd02079">
    <property type="entry name" value="P-type_ATPase_HM"/>
    <property type="match status" value="1"/>
</dbReference>
<accession>A0ABD6D2J8</accession>
<keyword evidence="3 10" id="KW-0812">Transmembrane</keyword>
<name>A0ABD6D2J8_9EURY</name>
<dbReference type="InterPro" id="IPR018303">
    <property type="entry name" value="ATPase_P-typ_P_site"/>
</dbReference>
<feature type="domain" description="HMA" evidence="11">
    <location>
        <begin position="66"/>
        <end position="132"/>
    </location>
</feature>
<dbReference type="InterPro" id="IPR023298">
    <property type="entry name" value="ATPase_P-typ_TM_dom_sf"/>
</dbReference>
<evidence type="ECO:0000256" key="6">
    <source>
        <dbReference type="ARBA" id="ARBA00022840"/>
    </source>
</evidence>
<dbReference type="Proteomes" id="UP001597052">
    <property type="component" value="Unassembled WGS sequence"/>
</dbReference>
<dbReference type="Pfam" id="PF00403">
    <property type="entry name" value="HMA"/>
    <property type="match status" value="1"/>
</dbReference>
<dbReference type="EMBL" id="JBHUDM010000001">
    <property type="protein sequence ID" value="MFD1640277.1"/>
    <property type="molecule type" value="Genomic_DNA"/>
</dbReference>
<evidence type="ECO:0000256" key="2">
    <source>
        <dbReference type="ARBA" id="ARBA00006024"/>
    </source>
</evidence>
<dbReference type="Gene3D" id="2.70.150.10">
    <property type="entry name" value="Calcium-transporting ATPase, cytoplasmic transduction domain A"/>
    <property type="match status" value="1"/>
</dbReference>
<evidence type="ECO:0000259" key="11">
    <source>
        <dbReference type="PROSITE" id="PS50846"/>
    </source>
</evidence>
<dbReference type="InterPro" id="IPR059000">
    <property type="entry name" value="ATPase_P-type_domA"/>
</dbReference>
<dbReference type="Pfam" id="PF00702">
    <property type="entry name" value="Hydrolase"/>
    <property type="match status" value="1"/>
</dbReference>
<dbReference type="NCBIfam" id="TIGR01525">
    <property type="entry name" value="ATPase-IB_hvy"/>
    <property type="match status" value="1"/>
</dbReference>
<evidence type="ECO:0000313" key="13">
    <source>
        <dbReference type="Proteomes" id="UP001597052"/>
    </source>
</evidence>
<feature type="transmembrane region" description="Helical" evidence="10">
    <location>
        <begin position="426"/>
        <end position="452"/>
    </location>
</feature>
<dbReference type="SFLD" id="SFLDF00027">
    <property type="entry name" value="p-type_atpase"/>
    <property type="match status" value="1"/>
</dbReference>
<evidence type="ECO:0000256" key="10">
    <source>
        <dbReference type="SAM" id="Phobius"/>
    </source>
</evidence>
<keyword evidence="7" id="KW-1278">Translocase</keyword>
<dbReference type="AlphaFoldDB" id="A0ABD6D2J8"/>
<keyword evidence="13" id="KW-1185">Reference proteome</keyword>
<evidence type="ECO:0000256" key="9">
    <source>
        <dbReference type="ARBA" id="ARBA00023136"/>
    </source>
</evidence>
<feature type="transmembrane region" description="Helical" evidence="10">
    <location>
        <begin position="148"/>
        <end position="168"/>
    </location>
</feature>
<evidence type="ECO:0000256" key="7">
    <source>
        <dbReference type="ARBA" id="ARBA00022967"/>
    </source>
</evidence>
<evidence type="ECO:0000256" key="8">
    <source>
        <dbReference type="ARBA" id="ARBA00022989"/>
    </source>
</evidence>
<evidence type="ECO:0000256" key="3">
    <source>
        <dbReference type="ARBA" id="ARBA00022692"/>
    </source>
</evidence>
<dbReference type="GO" id="GO:0012505">
    <property type="term" value="C:endomembrane system"/>
    <property type="evidence" value="ECO:0007669"/>
    <property type="project" value="UniProtKB-SubCell"/>
</dbReference>
<proteinExistence type="inferred from homology"/>
<comment type="subcellular location">
    <subcellularLocation>
        <location evidence="1">Endomembrane system</location>
        <topology evidence="1">Multi-pass membrane protein</topology>
    </subcellularLocation>
</comment>
<dbReference type="SUPFAM" id="SSF56784">
    <property type="entry name" value="HAD-like"/>
    <property type="match status" value="1"/>
</dbReference>
<evidence type="ECO:0000313" key="12">
    <source>
        <dbReference type="EMBL" id="MFD1640277.1"/>
    </source>
</evidence>
<keyword evidence="6" id="KW-0067">ATP-binding</keyword>
<dbReference type="SFLD" id="SFLDG00002">
    <property type="entry name" value="C1.7:_P-type_atpase_like"/>
    <property type="match status" value="1"/>
</dbReference>
<evidence type="ECO:0000256" key="4">
    <source>
        <dbReference type="ARBA" id="ARBA00022723"/>
    </source>
</evidence>
<dbReference type="InterPro" id="IPR023214">
    <property type="entry name" value="HAD_sf"/>
</dbReference>
<feature type="transmembrane region" description="Helical" evidence="10">
    <location>
        <begin position="227"/>
        <end position="245"/>
    </location>
</feature>
<dbReference type="GO" id="GO:0005524">
    <property type="term" value="F:ATP binding"/>
    <property type="evidence" value="ECO:0007669"/>
    <property type="project" value="UniProtKB-KW"/>
</dbReference>
<evidence type="ECO:0000256" key="5">
    <source>
        <dbReference type="ARBA" id="ARBA00022741"/>
    </source>
</evidence>
<organism evidence="12 13">
    <name type="scientific">Halohasta litorea</name>
    <dbReference type="NCBI Taxonomy" id="869891"/>
    <lineage>
        <taxon>Archaea</taxon>
        <taxon>Methanobacteriati</taxon>
        <taxon>Methanobacteriota</taxon>
        <taxon>Stenosarchaea group</taxon>
        <taxon>Halobacteria</taxon>
        <taxon>Halobacteriales</taxon>
        <taxon>Haloferacaceae</taxon>
        <taxon>Halohasta</taxon>
    </lineage>
</organism>
<dbReference type="InterPro" id="IPR027256">
    <property type="entry name" value="P-typ_ATPase_IB"/>
</dbReference>
<keyword evidence="5" id="KW-0547">Nucleotide-binding</keyword>
<dbReference type="PRINTS" id="PR00119">
    <property type="entry name" value="CATATPASE"/>
</dbReference>
<dbReference type="Pfam" id="PF00122">
    <property type="entry name" value="E1-E2_ATPase"/>
    <property type="match status" value="1"/>
</dbReference>
<dbReference type="Gene3D" id="3.30.70.100">
    <property type="match status" value="1"/>
</dbReference>
<keyword evidence="4" id="KW-0479">Metal-binding</keyword>
<dbReference type="RefSeq" id="WP_256397283.1">
    <property type="nucleotide sequence ID" value="NZ_JANHDJ010000007.1"/>
</dbReference>
<dbReference type="SUPFAM" id="SSF81665">
    <property type="entry name" value="Calcium ATPase, transmembrane domain M"/>
    <property type="match status" value="1"/>
</dbReference>
<dbReference type="PANTHER" id="PTHR43520">
    <property type="entry name" value="ATP7, ISOFORM B"/>
    <property type="match status" value="1"/>
</dbReference>
<feature type="transmembrane region" description="Helical" evidence="10">
    <location>
        <begin position="251"/>
        <end position="269"/>
    </location>
</feature>
<gene>
    <name evidence="12" type="ORF">ACFSBW_00120</name>
</gene>
<dbReference type="Gene3D" id="3.40.50.1000">
    <property type="entry name" value="HAD superfamily/HAD-like"/>
    <property type="match status" value="1"/>
</dbReference>
<dbReference type="InterPro" id="IPR006121">
    <property type="entry name" value="HMA_dom"/>
</dbReference>
<dbReference type="PANTHER" id="PTHR43520:SF8">
    <property type="entry name" value="P-TYPE CU(+) TRANSPORTER"/>
    <property type="match status" value="1"/>
</dbReference>
<dbReference type="InterPro" id="IPR036412">
    <property type="entry name" value="HAD-like_sf"/>
</dbReference>
<keyword evidence="9 10" id="KW-0472">Membrane</keyword>
<feature type="transmembrane region" description="Helical" evidence="10">
    <location>
        <begin position="756"/>
        <end position="772"/>
    </location>
</feature>
<comment type="caution">
    <text evidence="12">The sequence shown here is derived from an EMBL/GenBank/DDBJ whole genome shotgun (WGS) entry which is preliminary data.</text>
</comment>
<dbReference type="SUPFAM" id="SSF81653">
    <property type="entry name" value="Calcium ATPase, transduction domain A"/>
    <property type="match status" value="1"/>
</dbReference>
<protein>
    <submittedName>
        <fullName evidence="12">Heavy metal translocating P-type ATPase</fullName>
    </submittedName>
</protein>
<dbReference type="InterPro" id="IPR023299">
    <property type="entry name" value="ATPase_P-typ_cyto_dom_N"/>
</dbReference>
<dbReference type="CDD" id="cd00371">
    <property type="entry name" value="HMA"/>
    <property type="match status" value="1"/>
</dbReference>
<dbReference type="PROSITE" id="PS50846">
    <property type="entry name" value="HMA_2"/>
    <property type="match status" value="1"/>
</dbReference>
<dbReference type="SFLD" id="SFLDS00003">
    <property type="entry name" value="Haloacid_Dehalogenase"/>
    <property type="match status" value="1"/>
</dbReference>
<evidence type="ECO:0000256" key="1">
    <source>
        <dbReference type="ARBA" id="ARBA00004127"/>
    </source>
</evidence>